<dbReference type="RefSeq" id="WP_008800739.1">
    <property type="nucleotide sequence ID" value="NZ_GG657971.1"/>
</dbReference>
<reference evidence="1 2" key="1">
    <citation type="submission" date="2009-02" db="EMBL/GenBank/DDBJ databases">
        <title>The Genome Sequence of Fusobacterium sp. 3_1_5R.</title>
        <authorList>
            <consortium name="The Broad Institute Genome Sequencing Platform"/>
            <person name="Ward D."/>
            <person name="Young S.K."/>
            <person name="Kodira C.D."/>
            <person name="Zeng Q."/>
            <person name="Koehrsen M."/>
            <person name="Alvarado L."/>
            <person name="Berlin A."/>
            <person name="Borenstein D."/>
            <person name="Chen Z."/>
            <person name="Engels R."/>
            <person name="Freedman E."/>
            <person name="Gellesch M."/>
            <person name="Goldberg J."/>
            <person name="Griggs A."/>
            <person name="Gujja S."/>
            <person name="Heiman D."/>
            <person name="Hepburn T."/>
            <person name="Howarth C."/>
            <person name="Jen D."/>
            <person name="Larson L."/>
            <person name="Lewis B."/>
            <person name="Mehta T."/>
            <person name="Park D."/>
            <person name="Pearson M."/>
            <person name="Roberts A."/>
            <person name="Saif S."/>
            <person name="Shea T."/>
            <person name="Shenoy N."/>
            <person name="Sisk P."/>
            <person name="Stolte C."/>
            <person name="Sykes S."/>
            <person name="Walk T."/>
            <person name="White J."/>
            <person name="Yandava C."/>
            <person name="Allen-Vercoe E."/>
            <person name="Strauss J."/>
            <person name="Ambrose C."/>
            <person name="Lander E."/>
            <person name="Nusbaum C."/>
            <person name="Galagan J."/>
            <person name="Birren B."/>
        </authorList>
    </citation>
    <scope>NUCLEOTIDE SEQUENCE [LARGE SCALE GENOMIC DNA]</scope>
    <source>
        <strain evidence="1 2">3_1_5R</strain>
    </source>
</reference>
<gene>
    <name evidence="1" type="ORF">FSBG_00157</name>
</gene>
<evidence type="ECO:0000313" key="2">
    <source>
        <dbReference type="Proteomes" id="UP000002975"/>
    </source>
</evidence>
<evidence type="ECO:0000313" key="1">
    <source>
        <dbReference type="EMBL" id="EFS20660.1"/>
    </source>
</evidence>
<organism evidence="1 2">
    <name type="scientific">Fusobacterium gonidiaformans 3-1-5R</name>
    <dbReference type="NCBI Taxonomy" id="469605"/>
    <lineage>
        <taxon>Bacteria</taxon>
        <taxon>Fusobacteriati</taxon>
        <taxon>Fusobacteriota</taxon>
        <taxon>Fusobacteriia</taxon>
        <taxon>Fusobacteriales</taxon>
        <taxon>Fusobacteriaceae</taxon>
        <taxon>Fusobacterium</taxon>
    </lineage>
</organism>
<dbReference type="AlphaFoldDB" id="E5BEX9"/>
<dbReference type="BioCyc" id="FSP469605-HMP:GTSP-159-MONOMER"/>
<accession>E5BEX9</accession>
<protein>
    <submittedName>
        <fullName evidence="1">Uncharacterized protein</fullName>
    </submittedName>
</protein>
<dbReference type="EMBL" id="GG657971">
    <property type="protein sequence ID" value="EFS20660.1"/>
    <property type="molecule type" value="Genomic_DNA"/>
</dbReference>
<proteinExistence type="predicted"/>
<sequence length="73" mass="8417">MEDKVENKLNELLTKVKEGINTEDINKMIELHCLFIGIALVSKSMIPQNKDFQNKIEAVMATMQQNNPLRMLQ</sequence>
<keyword evidence="2" id="KW-1185">Reference proteome</keyword>
<dbReference type="Proteomes" id="UP000002975">
    <property type="component" value="Unassembled WGS sequence"/>
</dbReference>
<dbReference type="HOGENOM" id="CLU_2699350_0_0_0"/>
<name>E5BEX9_9FUSO</name>